<dbReference type="Proteomes" id="UP000182057">
    <property type="component" value="Unassembled WGS sequence"/>
</dbReference>
<dbReference type="SUPFAM" id="SSF49464">
    <property type="entry name" value="Carboxypeptidase regulatory domain-like"/>
    <property type="match status" value="1"/>
</dbReference>
<organism evidence="16 17">
    <name type="scientific">Tannerella forsythia</name>
    <name type="common">Bacteroides forsythus</name>
    <dbReference type="NCBI Taxonomy" id="28112"/>
    <lineage>
        <taxon>Bacteria</taxon>
        <taxon>Pseudomonadati</taxon>
        <taxon>Bacteroidota</taxon>
        <taxon>Bacteroidia</taxon>
        <taxon>Bacteroidales</taxon>
        <taxon>Tannerellaceae</taxon>
        <taxon>Tannerella</taxon>
    </lineage>
</organism>
<dbReference type="PROSITE" id="PS52016">
    <property type="entry name" value="TONB_DEPENDENT_REC_3"/>
    <property type="match status" value="1"/>
</dbReference>
<evidence type="ECO:0000313" key="16">
    <source>
        <dbReference type="EMBL" id="SCQ24590.1"/>
    </source>
</evidence>
<keyword evidence="16" id="KW-0675">Receptor</keyword>
<evidence type="ECO:0000256" key="10">
    <source>
        <dbReference type="PROSITE-ProRule" id="PRU01360"/>
    </source>
</evidence>
<dbReference type="EMBL" id="FMMM01000082">
    <property type="protein sequence ID" value="SCQ24590.1"/>
    <property type="molecule type" value="Genomic_DNA"/>
</dbReference>
<dbReference type="Gene3D" id="2.40.170.20">
    <property type="entry name" value="TonB-dependent receptor, beta-barrel domain"/>
    <property type="match status" value="1"/>
</dbReference>
<dbReference type="Pfam" id="PF07715">
    <property type="entry name" value="Plug"/>
    <property type="match status" value="1"/>
</dbReference>
<reference evidence="16 17" key="1">
    <citation type="submission" date="2016-09" db="EMBL/GenBank/DDBJ databases">
        <authorList>
            <person name="Capua I."/>
            <person name="De Benedictis P."/>
            <person name="Joannis T."/>
            <person name="Lombin L.H."/>
            <person name="Cattoli G."/>
        </authorList>
    </citation>
    <scope>NUCLEOTIDE SEQUENCE [LARGE SCALE GENOMIC DNA]</scope>
    <source>
        <strain evidence="16 17">UB20</strain>
    </source>
</reference>
<dbReference type="InterPro" id="IPR039426">
    <property type="entry name" value="TonB-dep_rcpt-like"/>
</dbReference>
<evidence type="ECO:0000256" key="8">
    <source>
        <dbReference type="ARBA" id="ARBA00023136"/>
    </source>
</evidence>
<evidence type="ECO:0000256" key="6">
    <source>
        <dbReference type="ARBA" id="ARBA00023065"/>
    </source>
</evidence>
<dbReference type="Proteomes" id="UP000219259">
    <property type="component" value="Unassembled WGS sequence"/>
</dbReference>
<dbReference type="InterPro" id="IPR037066">
    <property type="entry name" value="Plug_dom_sf"/>
</dbReference>
<evidence type="ECO:0000313" key="18">
    <source>
        <dbReference type="Proteomes" id="UP000219259"/>
    </source>
</evidence>
<dbReference type="NCBIfam" id="TIGR04056">
    <property type="entry name" value="OMP_RagA_SusC"/>
    <property type="match status" value="1"/>
</dbReference>
<comment type="similarity">
    <text evidence="10 11">Belongs to the TonB-dependent receptor family.</text>
</comment>
<evidence type="ECO:0000313" key="15">
    <source>
        <dbReference type="EMBL" id="PDP44751.1"/>
    </source>
</evidence>
<keyword evidence="8 10" id="KW-0472">Membrane</keyword>
<comment type="subcellular location">
    <subcellularLocation>
        <location evidence="1 10">Cell outer membrane</location>
        <topology evidence="1 10">Multi-pass membrane protein</topology>
    </subcellularLocation>
</comment>
<dbReference type="InterPro" id="IPR023996">
    <property type="entry name" value="TonB-dep_OMP_SusC/RagA"/>
</dbReference>
<dbReference type="AlphaFoldDB" id="A0A1D3UWI1"/>
<accession>A0A1D3UWI1</accession>
<dbReference type="Pfam" id="PF13715">
    <property type="entry name" value="CarbopepD_reg_2"/>
    <property type="match status" value="1"/>
</dbReference>
<feature type="chain" id="PRO_5014267237" evidence="12">
    <location>
        <begin position="22"/>
        <end position="1013"/>
    </location>
</feature>
<dbReference type="OrthoDB" id="9764669at2"/>
<evidence type="ECO:0000256" key="9">
    <source>
        <dbReference type="ARBA" id="ARBA00023237"/>
    </source>
</evidence>
<evidence type="ECO:0000259" key="14">
    <source>
        <dbReference type="Pfam" id="PF07715"/>
    </source>
</evidence>
<dbReference type="InterPro" id="IPR000531">
    <property type="entry name" value="Beta-barrel_TonB"/>
</dbReference>
<dbReference type="GO" id="GO:0006811">
    <property type="term" value="P:monoatomic ion transport"/>
    <property type="evidence" value="ECO:0007669"/>
    <property type="project" value="UniProtKB-KW"/>
</dbReference>
<feature type="domain" description="TonB-dependent receptor-like beta-barrel" evidence="13">
    <location>
        <begin position="405"/>
        <end position="794"/>
    </location>
</feature>
<keyword evidence="7 11" id="KW-0798">TonB box</keyword>
<evidence type="ECO:0000256" key="5">
    <source>
        <dbReference type="ARBA" id="ARBA00022729"/>
    </source>
</evidence>
<name>A0A1D3UWI1_TANFO</name>
<keyword evidence="3 10" id="KW-1134">Transmembrane beta strand</keyword>
<evidence type="ECO:0000256" key="1">
    <source>
        <dbReference type="ARBA" id="ARBA00004571"/>
    </source>
</evidence>
<dbReference type="Pfam" id="PF00593">
    <property type="entry name" value="TonB_dep_Rec_b-barrel"/>
    <property type="match status" value="1"/>
</dbReference>
<dbReference type="FunFam" id="2.60.40.1120:FF:000003">
    <property type="entry name" value="Outer membrane protein Omp121"/>
    <property type="match status" value="1"/>
</dbReference>
<keyword evidence="6" id="KW-0406">Ion transport</keyword>
<evidence type="ECO:0000259" key="13">
    <source>
        <dbReference type="Pfam" id="PF00593"/>
    </source>
</evidence>
<dbReference type="Gene3D" id="2.60.40.1120">
    <property type="entry name" value="Carboxypeptidase-like, regulatory domain"/>
    <property type="match status" value="1"/>
</dbReference>
<reference evidence="15 18" key="2">
    <citation type="submission" date="2017-09" db="EMBL/GenBank/DDBJ databases">
        <title>Phase variable restriction modification systems are present in the genome sequences of periodontal pathogens Prevotella intermedia, Tannerella forsythia and Porphyromonas gingivalis.</title>
        <authorList>
            <person name="Haigh R.D."/>
            <person name="Crawford L."/>
            <person name="Ralph J."/>
            <person name="Wanford J."/>
            <person name="Vartoukian S.R."/>
            <person name="Hijazib K."/>
            <person name="Wade W."/>
            <person name="Oggioni M.R."/>
        </authorList>
    </citation>
    <scope>NUCLEOTIDE SEQUENCE [LARGE SCALE GENOMIC DNA]</scope>
    <source>
        <strain evidence="15 18">WW11663</strain>
    </source>
</reference>
<protein>
    <submittedName>
        <fullName evidence="15 16">TonB-dependent receptor</fullName>
    </submittedName>
</protein>
<keyword evidence="5 12" id="KW-0732">Signal</keyword>
<keyword evidence="9 10" id="KW-0998">Cell outer membrane</keyword>
<dbReference type="EMBL" id="NSLJ01000004">
    <property type="protein sequence ID" value="PDP44751.1"/>
    <property type="molecule type" value="Genomic_DNA"/>
</dbReference>
<dbReference type="InterPro" id="IPR012910">
    <property type="entry name" value="Plug_dom"/>
</dbReference>
<dbReference type="NCBIfam" id="TIGR04057">
    <property type="entry name" value="SusC_RagA_signa"/>
    <property type="match status" value="1"/>
</dbReference>
<evidence type="ECO:0000256" key="12">
    <source>
        <dbReference type="SAM" id="SignalP"/>
    </source>
</evidence>
<keyword evidence="4 10" id="KW-0812">Transmembrane</keyword>
<evidence type="ECO:0000256" key="11">
    <source>
        <dbReference type="RuleBase" id="RU003357"/>
    </source>
</evidence>
<evidence type="ECO:0000256" key="7">
    <source>
        <dbReference type="ARBA" id="ARBA00023077"/>
    </source>
</evidence>
<dbReference type="PANTHER" id="PTHR30069:SF53">
    <property type="entry name" value="COLICIN I RECEPTOR-RELATED"/>
    <property type="match status" value="1"/>
</dbReference>
<evidence type="ECO:0000256" key="2">
    <source>
        <dbReference type="ARBA" id="ARBA00022448"/>
    </source>
</evidence>
<evidence type="ECO:0000313" key="17">
    <source>
        <dbReference type="Proteomes" id="UP000182057"/>
    </source>
</evidence>
<dbReference type="GO" id="GO:0015889">
    <property type="term" value="P:cobalamin transport"/>
    <property type="evidence" value="ECO:0007669"/>
    <property type="project" value="TreeGrafter"/>
</dbReference>
<gene>
    <name evidence="16" type="primary">susC_45</name>
    <name evidence="15" type="ORF">CLI86_02435</name>
    <name evidence="16" type="ORF">TFUB20_02572</name>
</gene>
<proteinExistence type="inferred from homology"/>
<feature type="signal peptide" evidence="12">
    <location>
        <begin position="1"/>
        <end position="21"/>
    </location>
</feature>
<evidence type="ECO:0000256" key="4">
    <source>
        <dbReference type="ARBA" id="ARBA00022692"/>
    </source>
</evidence>
<dbReference type="InterPro" id="IPR036942">
    <property type="entry name" value="Beta-barrel_TonB_sf"/>
</dbReference>
<dbReference type="GO" id="GO:0009279">
    <property type="term" value="C:cell outer membrane"/>
    <property type="evidence" value="ECO:0007669"/>
    <property type="project" value="UniProtKB-SubCell"/>
</dbReference>
<dbReference type="InterPro" id="IPR008969">
    <property type="entry name" value="CarboxyPept-like_regulatory"/>
</dbReference>
<sequence precursor="true">MNRKRFFIGFLCFLCAGMVTAQTLVQIRGSVVDETGEPVIGANILVKGTTQGTTSDVDGQFSLSVDRVPVTLQISYIGYARQEVEAVSGKTVKVQMTPDTQMMEEVVVTGYGTFKKSAYAGSASNVKGEKMKDIPAVTFKDLLQGNASGVQFSSSSGQPGASSSLRIRGMGSFNASNAPLYVIDGVPMRAGTVNSINSKAGLDIMSTLNSSDIESITIIKDAAAASLYGSRAANGVVLITTKRGKAGKPSVQFKADWGESDFAMEYRPIMGGEERRQYIYDGLKAGQIKKGKSEEQAQAYADKRIDDLAPVPWCGYVDWDDVLLQKGSHRSYETSITGGTERFSYYSSLAYLKQDGLSRRSGLERISGRLNVDYRATDRLKIGANILFATVNQKVYSEGTSYSSPFYTSRNAVVPSDPVYNEDNTWNRELIRVGDRNPALVAAYDFQREYVTRAFNTLYGEYEFIKDLKFKSTFSYDYVNTKGREWYDPRTSNGDDKNGGMIKKFYEYKKMVWANQLSYKTTLAENHHADVLAGYEIDDQYRDFLSGYATNFATPEKNEISNGMKTESVSGNDIRTRMVSYISRLNYDYRNKYYLGGSFRTDGSSRFHRSNRWGSFWSVSAAWRAIEEDFMSPATNWLTDLKVRASYGVNGTLPSSYFGYMGLSSLTNGYLEQPGIIRSQMMNNDLQWETNYNLNLGLDFALWNRINVTLEYYTRITRNLLMDRPISMTNGFDSYLMNIGEVKNQGIELDISSTNVKTKNFSWNTTFNISHNRNEIVKLDGLQTEIISGNQIRKVGKPYRTFYLIEFAGVNPETGAPQFYTNETDKDGNLRKDITESAGQARATVLDKHAEPDIIGGLSNMLRYKWFDLNFMFSYQFGGYSYDTWAQKTEHGGNDMKANIPTYYRNSWKRPGDVTNYELFYENPTVAMNKISTTRRLHSTDFVRLKTLTFGVTVPKAWTKKLKMDNLRFYASANNLWTWAAYDYYDPEAVSGGTAIWGTPPLRTVTCGFNMYF</sequence>
<dbReference type="Gene3D" id="2.170.130.10">
    <property type="entry name" value="TonB-dependent receptor, plug domain"/>
    <property type="match status" value="1"/>
</dbReference>
<evidence type="ECO:0000256" key="3">
    <source>
        <dbReference type="ARBA" id="ARBA00022452"/>
    </source>
</evidence>
<dbReference type="InterPro" id="IPR023997">
    <property type="entry name" value="TonB-dep_OMP_SusC/RagA_CS"/>
</dbReference>
<dbReference type="SUPFAM" id="SSF56935">
    <property type="entry name" value="Porins"/>
    <property type="match status" value="1"/>
</dbReference>
<feature type="domain" description="TonB-dependent receptor plug" evidence="14">
    <location>
        <begin position="117"/>
        <end position="236"/>
    </location>
</feature>
<keyword evidence="2 10" id="KW-0813">Transport</keyword>
<dbReference type="PANTHER" id="PTHR30069">
    <property type="entry name" value="TONB-DEPENDENT OUTER MEMBRANE RECEPTOR"/>
    <property type="match status" value="1"/>
</dbReference>